<dbReference type="AlphaFoldDB" id="A0A9Q1BR73"/>
<proteinExistence type="predicted"/>
<protein>
    <submittedName>
        <fullName evidence="2">Uncharacterized protein</fullName>
    </submittedName>
</protein>
<reference evidence="2" key="1">
    <citation type="submission" date="2021-10" db="EMBL/GenBank/DDBJ databases">
        <title>Tropical sea cucumber genome reveals ecological adaptation and Cuvierian tubules defense mechanism.</title>
        <authorList>
            <person name="Chen T."/>
        </authorList>
    </citation>
    <scope>NUCLEOTIDE SEQUENCE</scope>
    <source>
        <strain evidence="2">Nanhai2018</strain>
        <tissue evidence="2">Muscle</tissue>
    </source>
</reference>
<gene>
    <name evidence="2" type="ORF">HOLleu_28023</name>
</gene>
<keyword evidence="1" id="KW-0812">Transmembrane</keyword>
<keyword evidence="1" id="KW-1133">Transmembrane helix</keyword>
<dbReference type="Proteomes" id="UP001152320">
    <property type="component" value="Chromosome 13"/>
</dbReference>
<keyword evidence="3" id="KW-1185">Reference proteome</keyword>
<keyword evidence="1" id="KW-0472">Membrane</keyword>
<feature type="transmembrane region" description="Helical" evidence="1">
    <location>
        <begin position="329"/>
        <end position="353"/>
    </location>
</feature>
<organism evidence="2 3">
    <name type="scientific">Holothuria leucospilota</name>
    <name type="common">Black long sea cucumber</name>
    <name type="synonym">Mertensiothuria leucospilota</name>
    <dbReference type="NCBI Taxonomy" id="206669"/>
    <lineage>
        <taxon>Eukaryota</taxon>
        <taxon>Metazoa</taxon>
        <taxon>Echinodermata</taxon>
        <taxon>Eleutherozoa</taxon>
        <taxon>Echinozoa</taxon>
        <taxon>Holothuroidea</taxon>
        <taxon>Aspidochirotacea</taxon>
        <taxon>Aspidochirotida</taxon>
        <taxon>Holothuriidae</taxon>
        <taxon>Holothuria</taxon>
    </lineage>
</organism>
<dbReference type="EMBL" id="JAIZAY010000013">
    <property type="protein sequence ID" value="KAJ8031327.1"/>
    <property type="molecule type" value="Genomic_DNA"/>
</dbReference>
<accession>A0A9Q1BR73</accession>
<name>A0A9Q1BR73_HOLLE</name>
<evidence type="ECO:0000256" key="1">
    <source>
        <dbReference type="SAM" id="Phobius"/>
    </source>
</evidence>
<evidence type="ECO:0000313" key="3">
    <source>
        <dbReference type="Proteomes" id="UP001152320"/>
    </source>
</evidence>
<evidence type="ECO:0000313" key="2">
    <source>
        <dbReference type="EMBL" id="KAJ8031327.1"/>
    </source>
</evidence>
<sequence length="424" mass="48109">MCYKCYSKGLLCSIKVIEATQFDVRHRANCTNLLSLLKRYMAVIQVISLFLCACCPLATQLSFDLEDSEFNQVVFVGETDILMRCSDPSTTENSGANCSMKIQDQKKKVISESNQCQNYLEYKIQKVSFSDGGLYTCIVSFVINTGHTLAWRQENRTLYLNVHNGGPQCLDNGQPYRIGDMLVMSCYCWPTESCEWVKHVGGKRWKVVDNSKIIRHHEKTIQRVRSEITPFNGSTNVTFVCESQASIGNESRSSVIINKSKSSCEVPVLTSISNRSFITSTSKGQNLSATKLPCGSYCENDVPEISPTMELHPLMEMVSLVGSLVKDQLVMFILVISIVLLLFIFVAVTAFFLRERRSLKTKVQEMSRSLENVYFSNDERIYSQILEASPRQNESPHRETDINVCCSSSFRELDEIHHVYEIRQ</sequence>
<comment type="caution">
    <text evidence="2">The sequence shown here is derived from an EMBL/GenBank/DDBJ whole genome shotgun (WGS) entry which is preliminary data.</text>
</comment>